<name>A0A9P0K997_ACAOB</name>
<dbReference type="EMBL" id="CAKOFQ010006776">
    <property type="protein sequence ID" value="CAH1970563.1"/>
    <property type="molecule type" value="Genomic_DNA"/>
</dbReference>
<gene>
    <name evidence="4" type="ORF">ACAOBT_LOCUS8990</name>
</gene>
<feature type="compositionally biased region" description="Polar residues" evidence="2">
    <location>
        <begin position="527"/>
        <end position="536"/>
    </location>
</feature>
<proteinExistence type="predicted"/>
<evidence type="ECO:0000259" key="3">
    <source>
        <dbReference type="PROSITE" id="PS50086"/>
    </source>
</evidence>
<dbReference type="GO" id="GO:0005096">
    <property type="term" value="F:GTPase activator activity"/>
    <property type="evidence" value="ECO:0007669"/>
    <property type="project" value="UniProtKB-KW"/>
</dbReference>
<dbReference type="InterPro" id="IPR000195">
    <property type="entry name" value="Rab-GAP-TBC_dom"/>
</dbReference>
<dbReference type="GO" id="GO:0005776">
    <property type="term" value="C:autophagosome"/>
    <property type="evidence" value="ECO:0007669"/>
    <property type="project" value="TreeGrafter"/>
</dbReference>
<evidence type="ECO:0000313" key="5">
    <source>
        <dbReference type="Proteomes" id="UP001152888"/>
    </source>
</evidence>
<dbReference type="PANTHER" id="PTHR22957">
    <property type="entry name" value="TBC1 DOMAIN FAMILY MEMBER GTPASE-ACTIVATING PROTEIN"/>
    <property type="match status" value="1"/>
</dbReference>
<dbReference type="SUPFAM" id="SSF47923">
    <property type="entry name" value="Ypt/Rab-GAP domain of gyp1p"/>
    <property type="match status" value="2"/>
</dbReference>
<keyword evidence="5" id="KW-1185">Reference proteome</keyword>
<accession>A0A9P0K997</accession>
<dbReference type="FunFam" id="1.10.8.270:FF:000041">
    <property type="entry name" value="TBC1 domain family member 25"/>
    <property type="match status" value="1"/>
</dbReference>
<dbReference type="Gene3D" id="1.10.8.270">
    <property type="entry name" value="putative rabgap domain of human tbc1 domain family member 14 like domains"/>
    <property type="match status" value="1"/>
</dbReference>
<sequence length="897" mass="101822">MSSIYGYSKEAIRIKVKKCDAGQPPESRKFSVDPQITSFEVLHSILVKAFDLKNDFSICYKVHDANGYETSLPLLSDWDLDAAFLKAHNMSIILNSEPCLCLQIELRPIEECHDESNIKRNFPFITQIRGSGNQESRPARLHGIINQVGKTFNMVQRAFNFGEDDTTLLQQPPRPPLSDIEFRKFLDPVGQIIFAKELRSVIYYGGIDPSLRKVVWKHLLNVYPDGMTGKERMDYIKKKALEYTNLRETWKAAISKGSVTGELAYTTGMVRKDVLRTDRHHPFYAGSDDNQNVASLFNILTTYALNHPKVSYCQGMSDLASPLLVTMNDEAHAYVCFCALMNRLASNFMIDGIAMTQKFTHLAEGLMYYDTEFYNYLRMHEADDLLFCYRWLLLEMKREFAFEDSLRMLEVLWSSLPADPPDKELRLFDVPFKPPPSPATPPPLSTSPIVRTQRETAYTKICALRRQSSSISLNSYQQRKSAEQGAWRQIHSLDDSMSKSKTLPGIKLKHSSLDDAVLNESKEDKSSNNPDQQTRTAPKHKPGSPLEKTAESQNNRVNLLHATRRNGRLSASLTNLLKTTKSGHFKELRERIAASKLSSSLNQLDTPQIIEEEKPAGKKIKNLNEFLNFGSIRFRQVEDRIGNNTRSNTRSTLYSDRSRISSNSDSKFSLNSYDDTTLDESSPEDSQDQTSFAASITNELKLQLENLDRKVFGDKYVENEKLCRSAEISRDEVFVWENPLLPKDTSKTPDEVFGSFTKEQTKDIQGEVGLPITNAGPSPLPNATLSSATPATSTAHMTNSCEEVTEAIKTSSQLPSPNEFGGGNPFLMFLCITLLMQHRDHIIGKGMDYNEMAMHFDKMVRKHNVVRVLNQARQMYARYIKQHTAVHQKEENRIQDC</sequence>
<organism evidence="4 5">
    <name type="scientific">Acanthoscelides obtectus</name>
    <name type="common">Bean weevil</name>
    <name type="synonym">Bruchus obtectus</name>
    <dbReference type="NCBI Taxonomy" id="200917"/>
    <lineage>
        <taxon>Eukaryota</taxon>
        <taxon>Metazoa</taxon>
        <taxon>Ecdysozoa</taxon>
        <taxon>Arthropoda</taxon>
        <taxon>Hexapoda</taxon>
        <taxon>Insecta</taxon>
        <taxon>Pterygota</taxon>
        <taxon>Neoptera</taxon>
        <taxon>Endopterygota</taxon>
        <taxon>Coleoptera</taxon>
        <taxon>Polyphaga</taxon>
        <taxon>Cucujiformia</taxon>
        <taxon>Chrysomeloidea</taxon>
        <taxon>Chrysomelidae</taxon>
        <taxon>Bruchinae</taxon>
        <taxon>Bruchini</taxon>
        <taxon>Acanthoscelides</taxon>
    </lineage>
</organism>
<dbReference type="OrthoDB" id="10264062at2759"/>
<feature type="compositionally biased region" description="Low complexity" evidence="2">
    <location>
        <begin position="660"/>
        <end position="672"/>
    </location>
</feature>
<dbReference type="InterPro" id="IPR035969">
    <property type="entry name" value="Rab-GAP_TBC_sf"/>
</dbReference>
<feature type="compositionally biased region" description="Pro residues" evidence="2">
    <location>
        <begin position="432"/>
        <end position="445"/>
    </location>
</feature>
<keyword evidence="1" id="KW-0343">GTPase activation</keyword>
<feature type="region of interest" description="Disordered" evidence="2">
    <location>
        <begin position="519"/>
        <end position="553"/>
    </location>
</feature>
<dbReference type="PANTHER" id="PTHR22957:SF333">
    <property type="entry name" value="TBC1 DOMAIN FAMILY MEMBER 25"/>
    <property type="match status" value="1"/>
</dbReference>
<evidence type="ECO:0000256" key="1">
    <source>
        <dbReference type="ARBA" id="ARBA00022468"/>
    </source>
</evidence>
<feature type="region of interest" description="Disordered" evidence="2">
    <location>
        <begin position="427"/>
        <end position="451"/>
    </location>
</feature>
<feature type="domain" description="Rab-GAP TBC" evidence="3">
    <location>
        <begin position="206"/>
        <end position="416"/>
    </location>
</feature>
<reference evidence="4" key="1">
    <citation type="submission" date="2022-03" db="EMBL/GenBank/DDBJ databases">
        <authorList>
            <person name="Sayadi A."/>
        </authorList>
    </citation>
    <scope>NUCLEOTIDE SEQUENCE</scope>
</reference>
<feature type="region of interest" description="Disordered" evidence="2">
    <location>
        <begin position="643"/>
        <end position="691"/>
    </location>
</feature>
<dbReference type="Gene3D" id="1.10.472.80">
    <property type="entry name" value="Ypt/Rab-GAP domain of gyp1p, domain 3"/>
    <property type="match status" value="1"/>
</dbReference>
<protein>
    <recommendedName>
        <fullName evidence="3">Rab-GAP TBC domain-containing protein</fullName>
    </recommendedName>
</protein>
<dbReference type="GO" id="GO:1901096">
    <property type="term" value="P:regulation of autophagosome maturation"/>
    <property type="evidence" value="ECO:0007669"/>
    <property type="project" value="TreeGrafter"/>
</dbReference>
<evidence type="ECO:0000256" key="2">
    <source>
        <dbReference type="SAM" id="MobiDB-lite"/>
    </source>
</evidence>
<comment type="caution">
    <text evidence="4">The sequence shown here is derived from an EMBL/GenBank/DDBJ whole genome shotgun (WGS) entry which is preliminary data.</text>
</comment>
<dbReference type="PROSITE" id="PS50086">
    <property type="entry name" value="TBC_RABGAP"/>
    <property type="match status" value="1"/>
</dbReference>
<evidence type="ECO:0000313" key="4">
    <source>
        <dbReference type="EMBL" id="CAH1970563.1"/>
    </source>
</evidence>
<dbReference type="Pfam" id="PF00566">
    <property type="entry name" value="RabGAP-TBC"/>
    <property type="match status" value="1"/>
</dbReference>
<dbReference type="AlphaFoldDB" id="A0A9P0K997"/>
<dbReference type="Proteomes" id="UP001152888">
    <property type="component" value="Unassembled WGS sequence"/>
</dbReference>
<dbReference type="SMART" id="SM00164">
    <property type="entry name" value="TBC"/>
    <property type="match status" value="1"/>
</dbReference>
<feature type="compositionally biased region" description="Acidic residues" evidence="2">
    <location>
        <begin position="676"/>
        <end position="687"/>
    </location>
</feature>
<feature type="compositionally biased region" description="Polar residues" evidence="2">
    <location>
        <begin position="643"/>
        <end position="654"/>
    </location>
</feature>